<dbReference type="InterPro" id="IPR011990">
    <property type="entry name" value="TPR-like_helical_dom_sf"/>
</dbReference>
<comment type="caution">
    <text evidence="4">The sequence shown here is derived from an EMBL/GenBank/DDBJ whole genome shotgun (WGS) entry which is preliminary data.</text>
</comment>
<evidence type="ECO:0000256" key="1">
    <source>
        <dbReference type="ARBA" id="ARBA00022679"/>
    </source>
</evidence>
<dbReference type="InterPro" id="IPR014729">
    <property type="entry name" value="Rossmann-like_a/b/a_fold"/>
</dbReference>
<dbReference type="NCBIfam" id="TIGR00125">
    <property type="entry name" value="cyt_tran_rel"/>
    <property type="match status" value="1"/>
</dbReference>
<dbReference type="Pfam" id="PF13428">
    <property type="entry name" value="TPR_14"/>
    <property type="match status" value="1"/>
</dbReference>
<evidence type="ECO:0000259" key="3">
    <source>
        <dbReference type="Pfam" id="PF01467"/>
    </source>
</evidence>
<keyword evidence="2 4" id="KW-0548">Nucleotidyltransferase</keyword>
<protein>
    <submittedName>
        <fullName evidence="4">Adenylyltransferase/cytidyltransferase family protein</fullName>
    </submittedName>
</protein>
<dbReference type="PANTHER" id="PTHR43793:SF1">
    <property type="entry name" value="FAD SYNTHASE"/>
    <property type="match status" value="1"/>
</dbReference>
<dbReference type="GO" id="GO:0016779">
    <property type="term" value="F:nucleotidyltransferase activity"/>
    <property type="evidence" value="ECO:0007669"/>
    <property type="project" value="UniProtKB-KW"/>
</dbReference>
<sequence length="473" mass="54326">MPFTKQFQYALSLMEQGQLDAAEELLQSLTKQHPKHILIRLYLAQVAITKGEGDGYLDELTSIITHYPHIADSHFVLAQHYRQTGKLIKSAEFFYNALMAKWASENHDVIHEQKFKEKDKINPHFDSGAALHLLWQVLAAFYKAGIYAFPTAGTLLGLERTEKLLPNDKDIDIGIDWLQMPKAIELIKENGWREVSRSYDLINPRCFQHSSGIVIDLCGFGTEEKSGKAISGLWMKNVPFEWNRITYFPAIQLETRPSPSGSIYYLKEPKPFLESLYGEEWKEEDPWFDTIICAKNMPVFSPLARCYAYSRLYAHWGKNNIQKCLRILETLVQKQPNDTFLRKLLTHFQNKLNHTTLTDSPLTSKKTKVLALGYFDLFHIGHMNYLHYAKKQGDHLTVGISPDEFSKITKGYHPILTQSERRQFIESLDFVDQTVLVAARMDDTDNAIEWIQSLEVDLVVCGGNWNNSPAGIH</sequence>
<gene>
    <name evidence="4" type="ORF">O1D97_16345</name>
</gene>
<evidence type="ECO:0000313" key="4">
    <source>
        <dbReference type="EMBL" id="MCZ2723139.1"/>
    </source>
</evidence>
<dbReference type="SUPFAM" id="SSF48452">
    <property type="entry name" value="TPR-like"/>
    <property type="match status" value="1"/>
</dbReference>
<feature type="domain" description="Cytidyltransferase-like" evidence="3">
    <location>
        <begin position="371"/>
        <end position="464"/>
    </location>
</feature>
<dbReference type="Gene3D" id="1.25.40.10">
    <property type="entry name" value="Tetratricopeptide repeat domain"/>
    <property type="match status" value="1"/>
</dbReference>
<organism evidence="4 5">
    <name type="scientific">Marinomonas phaeophyticola</name>
    <dbReference type="NCBI Taxonomy" id="3004091"/>
    <lineage>
        <taxon>Bacteria</taxon>
        <taxon>Pseudomonadati</taxon>
        <taxon>Pseudomonadota</taxon>
        <taxon>Gammaproteobacteria</taxon>
        <taxon>Oceanospirillales</taxon>
        <taxon>Oceanospirillaceae</taxon>
        <taxon>Marinomonas</taxon>
    </lineage>
</organism>
<name>A0ABT4JXT2_9GAMM</name>
<dbReference type="EMBL" id="JAPUBN010000020">
    <property type="protein sequence ID" value="MCZ2723139.1"/>
    <property type="molecule type" value="Genomic_DNA"/>
</dbReference>
<evidence type="ECO:0000313" key="5">
    <source>
        <dbReference type="Proteomes" id="UP001149719"/>
    </source>
</evidence>
<dbReference type="Proteomes" id="UP001149719">
    <property type="component" value="Unassembled WGS sequence"/>
</dbReference>
<keyword evidence="5" id="KW-1185">Reference proteome</keyword>
<dbReference type="PANTHER" id="PTHR43793">
    <property type="entry name" value="FAD SYNTHASE"/>
    <property type="match status" value="1"/>
</dbReference>
<evidence type="ECO:0000256" key="2">
    <source>
        <dbReference type="ARBA" id="ARBA00022695"/>
    </source>
</evidence>
<dbReference type="SUPFAM" id="SSF52374">
    <property type="entry name" value="Nucleotidylyl transferase"/>
    <property type="match status" value="1"/>
</dbReference>
<proteinExistence type="predicted"/>
<dbReference type="InterPro" id="IPR050385">
    <property type="entry name" value="Archaeal_FAD_synthase"/>
</dbReference>
<dbReference type="InterPro" id="IPR004821">
    <property type="entry name" value="Cyt_trans-like"/>
</dbReference>
<keyword evidence="1" id="KW-0808">Transferase</keyword>
<dbReference type="Pfam" id="PF01467">
    <property type="entry name" value="CTP_transf_like"/>
    <property type="match status" value="1"/>
</dbReference>
<dbReference type="Gene3D" id="3.40.50.620">
    <property type="entry name" value="HUPs"/>
    <property type="match status" value="1"/>
</dbReference>
<reference evidence="4" key="1">
    <citation type="submission" date="2022-12" db="EMBL/GenBank/DDBJ databases">
        <title>Marinomonas 15G1-11 sp. nov, isolated from marine algae.</title>
        <authorList>
            <person name="Butt M."/>
            <person name="Choi D.G."/>
            <person name="Kim J.M."/>
            <person name="Lee J.K."/>
            <person name="Baek J.H."/>
            <person name="Jeon C.O."/>
        </authorList>
    </citation>
    <scope>NUCLEOTIDE SEQUENCE</scope>
    <source>
        <strain evidence="4">15G1-11</strain>
    </source>
</reference>
<accession>A0ABT4JXT2</accession>
<dbReference type="RefSeq" id="WP_269127235.1">
    <property type="nucleotide sequence ID" value="NZ_JAPUBN010000020.1"/>
</dbReference>